<sequence>MPGAHRPINEANIRLALTITRGCAFDLFIVLWSLHPVRTTLMMIINVVRGFFPAFRGYSQAMIVDELQNLISSGCFTWSRLLKLLVAEIFRRAMETAIDSFASANENVVHDSVRFFVEYQQIAQRLRLDIPTLADPVVRDCLQESDLFVRSFNGMGGFGLLSPLDFVQILAQISELASYLWVLLTLTGGSTHMGALLLSILSALLPLFLSRCGLTPSHPDLAYTSKEARTAERQEKLRNLAYNDAHRPEVLLFGLGPWILHSWASARKSMMYDERLSPLNQSTLPQILHQINVSDLLFALQNIPLFLMFQSSSASLGSLALYRSSIQSVVYTVGNLVNTARMAFQSIFLMGAFCAAMNIKPRLTPPSEDVEKYPSSPNGMKIEARHLSYTYPGCKEPSLKDVTFSLEAGKSTLAKVLLRIIDFDQGDLLVNGVDIRRLTPSEYHRHITTVFQGFSKYSSTVRENVGLGYVPNMQSPAAIEHAMRLGGSDTFVGSLPNGIKTKLDASGFEFMPYSPVSGHGMASRLQHGLSGGEWQRLAVSRAFMRADRPEVDLLLFDEPTSSLDGCVQNKIFDTIDQISRSPQGEKTKTVIFITHRLSTARRADKIAMMENGTITEFGSHDDLLKKGGSYATLYRASV</sequence>
<dbReference type="Gene3D" id="3.40.50.300">
    <property type="entry name" value="P-loop containing nucleotide triphosphate hydrolases"/>
    <property type="match status" value="1"/>
</dbReference>
<accession>A0A1J8QQE8</accession>
<feature type="domain" description="ABC transporter" evidence="5">
    <location>
        <begin position="365"/>
        <end position="636"/>
    </location>
</feature>
<evidence type="ECO:0000256" key="2">
    <source>
        <dbReference type="ARBA" id="ARBA00022840"/>
    </source>
</evidence>
<evidence type="ECO:0000259" key="5">
    <source>
        <dbReference type="PROSITE" id="PS50893"/>
    </source>
</evidence>
<dbReference type="InterPro" id="IPR003593">
    <property type="entry name" value="AAA+_ATPase"/>
</dbReference>
<dbReference type="PANTHER" id="PTHR24221:SF654">
    <property type="entry name" value="ATP-BINDING CASSETTE SUB-FAMILY B MEMBER 6"/>
    <property type="match status" value="1"/>
</dbReference>
<evidence type="ECO:0000256" key="3">
    <source>
        <dbReference type="ARBA" id="ARBA00024363"/>
    </source>
</evidence>
<feature type="transmembrane region" description="Helical" evidence="4">
    <location>
        <begin position="12"/>
        <end position="34"/>
    </location>
</feature>
<comment type="similarity">
    <text evidence="3">Belongs to the ABC transporter superfamily. ABCB family. Heavy Metal importer (TC 3.A.1.210) subfamily.</text>
</comment>
<dbReference type="EMBL" id="LVVM01002973">
    <property type="protein sequence ID" value="OJA15640.1"/>
    <property type="molecule type" value="Genomic_DNA"/>
</dbReference>
<dbReference type="InterPro" id="IPR039421">
    <property type="entry name" value="Type_1_exporter"/>
</dbReference>
<dbReference type="SUPFAM" id="SSF52540">
    <property type="entry name" value="P-loop containing nucleoside triphosphate hydrolases"/>
    <property type="match status" value="1"/>
</dbReference>
<keyword evidence="4" id="KW-1133">Transmembrane helix</keyword>
<dbReference type="Proteomes" id="UP000183567">
    <property type="component" value="Unassembled WGS sequence"/>
</dbReference>
<dbReference type="Pfam" id="PF00005">
    <property type="entry name" value="ABC_tran"/>
    <property type="match status" value="1"/>
</dbReference>
<protein>
    <recommendedName>
        <fullName evidence="5">ABC transporter domain-containing protein</fullName>
    </recommendedName>
</protein>
<dbReference type="GO" id="GO:0016887">
    <property type="term" value="F:ATP hydrolysis activity"/>
    <property type="evidence" value="ECO:0007669"/>
    <property type="project" value="InterPro"/>
</dbReference>
<dbReference type="PROSITE" id="PS00211">
    <property type="entry name" value="ABC_TRANSPORTER_1"/>
    <property type="match status" value="1"/>
</dbReference>
<evidence type="ECO:0000313" key="7">
    <source>
        <dbReference type="Proteomes" id="UP000183567"/>
    </source>
</evidence>
<dbReference type="AlphaFoldDB" id="A0A1J8QQE8"/>
<proteinExistence type="inferred from homology"/>
<evidence type="ECO:0000256" key="4">
    <source>
        <dbReference type="SAM" id="Phobius"/>
    </source>
</evidence>
<keyword evidence="4" id="KW-0812">Transmembrane</keyword>
<evidence type="ECO:0000256" key="1">
    <source>
        <dbReference type="ARBA" id="ARBA00022741"/>
    </source>
</evidence>
<keyword evidence="1" id="KW-0547">Nucleotide-binding</keyword>
<name>A0A1J8QQE8_9AGAM</name>
<dbReference type="GO" id="GO:0034040">
    <property type="term" value="F:ATPase-coupled lipid transmembrane transporter activity"/>
    <property type="evidence" value="ECO:0007669"/>
    <property type="project" value="TreeGrafter"/>
</dbReference>
<keyword evidence="4" id="KW-0472">Membrane</keyword>
<dbReference type="InterPro" id="IPR027417">
    <property type="entry name" value="P-loop_NTPase"/>
</dbReference>
<organism evidence="6 7">
    <name type="scientific">Rhizopogon vesiculosus</name>
    <dbReference type="NCBI Taxonomy" id="180088"/>
    <lineage>
        <taxon>Eukaryota</taxon>
        <taxon>Fungi</taxon>
        <taxon>Dikarya</taxon>
        <taxon>Basidiomycota</taxon>
        <taxon>Agaricomycotina</taxon>
        <taxon>Agaricomycetes</taxon>
        <taxon>Agaricomycetidae</taxon>
        <taxon>Boletales</taxon>
        <taxon>Suillineae</taxon>
        <taxon>Rhizopogonaceae</taxon>
        <taxon>Rhizopogon</taxon>
    </lineage>
</organism>
<dbReference type="STRING" id="180088.A0A1J8QQE8"/>
<dbReference type="PANTHER" id="PTHR24221">
    <property type="entry name" value="ATP-BINDING CASSETTE SUB-FAMILY B"/>
    <property type="match status" value="1"/>
</dbReference>
<dbReference type="GO" id="GO:0005524">
    <property type="term" value="F:ATP binding"/>
    <property type="evidence" value="ECO:0007669"/>
    <property type="project" value="UniProtKB-KW"/>
</dbReference>
<dbReference type="InterPro" id="IPR017871">
    <property type="entry name" value="ABC_transporter-like_CS"/>
</dbReference>
<gene>
    <name evidence="6" type="ORF">AZE42_04853</name>
</gene>
<evidence type="ECO:0000313" key="6">
    <source>
        <dbReference type="EMBL" id="OJA15640.1"/>
    </source>
</evidence>
<dbReference type="OrthoDB" id="6500128at2759"/>
<dbReference type="PROSITE" id="PS50893">
    <property type="entry name" value="ABC_TRANSPORTER_2"/>
    <property type="match status" value="1"/>
</dbReference>
<dbReference type="SMART" id="SM00382">
    <property type="entry name" value="AAA"/>
    <property type="match status" value="1"/>
</dbReference>
<comment type="caution">
    <text evidence="6">The sequence shown here is derived from an EMBL/GenBank/DDBJ whole genome shotgun (WGS) entry which is preliminary data.</text>
</comment>
<dbReference type="InterPro" id="IPR003439">
    <property type="entry name" value="ABC_transporter-like_ATP-bd"/>
</dbReference>
<keyword evidence="2" id="KW-0067">ATP-binding</keyword>
<keyword evidence="7" id="KW-1185">Reference proteome</keyword>
<reference evidence="6 7" key="1">
    <citation type="submission" date="2016-03" db="EMBL/GenBank/DDBJ databases">
        <title>Comparative genomics of the ectomycorrhizal sister species Rhizopogon vinicolor and Rhizopogon vesiculosus (Basidiomycota: Boletales) reveals a divergence of the mating type B locus.</title>
        <authorList>
            <person name="Mujic A.B."/>
            <person name="Kuo A."/>
            <person name="Tritt A."/>
            <person name="Lipzen A."/>
            <person name="Chen C."/>
            <person name="Johnson J."/>
            <person name="Sharma A."/>
            <person name="Barry K."/>
            <person name="Grigoriev I.V."/>
            <person name="Spatafora J.W."/>
        </authorList>
    </citation>
    <scope>NUCLEOTIDE SEQUENCE [LARGE SCALE GENOMIC DNA]</scope>
    <source>
        <strain evidence="6 7">AM-OR11-056</strain>
    </source>
</reference>